<dbReference type="Gene3D" id="3.40.50.1360">
    <property type="match status" value="1"/>
</dbReference>
<dbReference type="EMBL" id="JBHSLL010000056">
    <property type="protein sequence ID" value="MFC5387399.1"/>
    <property type="molecule type" value="Genomic_DNA"/>
</dbReference>
<feature type="domain" description="HTH deoR-type" evidence="4">
    <location>
        <begin position="7"/>
        <end position="62"/>
    </location>
</feature>
<protein>
    <submittedName>
        <fullName evidence="5">DeoR/GlpR family DNA-binding transcription regulator</fullName>
    </submittedName>
</protein>
<dbReference type="PANTHER" id="PTHR30363">
    <property type="entry name" value="HTH-TYPE TRANSCRIPTIONAL REGULATOR SRLR-RELATED"/>
    <property type="match status" value="1"/>
</dbReference>
<keyword evidence="5" id="KW-0238">DNA-binding</keyword>
<keyword evidence="1" id="KW-0678">Repressor</keyword>
<dbReference type="InterPro" id="IPR036390">
    <property type="entry name" value="WH_DNA-bd_sf"/>
</dbReference>
<evidence type="ECO:0000256" key="3">
    <source>
        <dbReference type="ARBA" id="ARBA00023163"/>
    </source>
</evidence>
<dbReference type="RefSeq" id="WP_378231339.1">
    <property type="nucleotide sequence ID" value="NZ_JBHSLL010000056.1"/>
</dbReference>
<dbReference type="PROSITE" id="PS51000">
    <property type="entry name" value="HTH_DEOR_2"/>
    <property type="match status" value="1"/>
</dbReference>
<keyword evidence="2" id="KW-0805">Transcription regulation</keyword>
<dbReference type="SMART" id="SM01134">
    <property type="entry name" value="DeoRC"/>
    <property type="match status" value="1"/>
</dbReference>
<reference evidence="6" key="1">
    <citation type="journal article" date="2019" name="Int. J. Syst. Evol. Microbiol.">
        <title>The Global Catalogue of Microorganisms (GCM) 10K type strain sequencing project: providing services to taxonomists for standard genome sequencing and annotation.</title>
        <authorList>
            <consortium name="The Broad Institute Genomics Platform"/>
            <consortium name="The Broad Institute Genome Sequencing Center for Infectious Disease"/>
            <person name="Wu L."/>
            <person name="Ma J."/>
        </authorList>
    </citation>
    <scope>NUCLEOTIDE SEQUENCE [LARGE SCALE GENOMIC DNA]</scope>
    <source>
        <strain evidence="6">CGMCC 4.1415</strain>
    </source>
</reference>
<evidence type="ECO:0000313" key="5">
    <source>
        <dbReference type="EMBL" id="MFC5387399.1"/>
    </source>
</evidence>
<dbReference type="SMART" id="SM00420">
    <property type="entry name" value="HTH_DEOR"/>
    <property type="match status" value="1"/>
</dbReference>
<evidence type="ECO:0000313" key="6">
    <source>
        <dbReference type="Proteomes" id="UP001596016"/>
    </source>
</evidence>
<keyword evidence="6" id="KW-1185">Reference proteome</keyword>
<dbReference type="PANTHER" id="PTHR30363:SF4">
    <property type="entry name" value="GLYCEROL-3-PHOSPHATE REGULON REPRESSOR"/>
    <property type="match status" value="1"/>
</dbReference>
<dbReference type="GO" id="GO:0003677">
    <property type="term" value="F:DNA binding"/>
    <property type="evidence" value="ECO:0007669"/>
    <property type="project" value="UniProtKB-KW"/>
</dbReference>
<accession>A0ABW0H0C5</accession>
<organism evidence="5 6">
    <name type="scientific">Aquamicrobium segne</name>
    <dbReference type="NCBI Taxonomy" id="469547"/>
    <lineage>
        <taxon>Bacteria</taxon>
        <taxon>Pseudomonadati</taxon>
        <taxon>Pseudomonadota</taxon>
        <taxon>Alphaproteobacteria</taxon>
        <taxon>Hyphomicrobiales</taxon>
        <taxon>Phyllobacteriaceae</taxon>
        <taxon>Aquamicrobium</taxon>
    </lineage>
</organism>
<proteinExistence type="predicted"/>
<dbReference type="InterPro" id="IPR036388">
    <property type="entry name" value="WH-like_DNA-bd_sf"/>
</dbReference>
<dbReference type="InterPro" id="IPR037171">
    <property type="entry name" value="NagB/RpiA_transferase-like"/>
</dbReference>
<dbReference type="SUPFAM" id="SSF100950">
    <property type="entry name" value="NagB/RpiA/CoA transferase-like"/>
    <property type="match status" value="1"/>
</dbReference>
<evidence type="ECO:0000256" key="2">
    <source>
        <dbReference type="ARBA" id="ARBA00023015"/>
    </source>
</evidence>
<dbReference type="Pfam" id="PF08220">
    <property type="entry name" value="HTH_DeoR"/>
    <property type="match status" value="1"/>
</dbReference>
<dbReference type="InterPro" id="IPR050313">
    <property type="entry name" value="Carb_Metab_HTH_regulators"/>
</dbReference>
<dbReference type="Pfam" id="PF00455">
    <property type="entry name" value="DeoRC"/>
    <property type="match status" value="1"/>
</dbReference>
<sequence>MIAMDGLTTRQQWILRHIQDRGFATIEAMAEEINVSAQTVRRELIELEGRNYLIRFHGGAGLRQDLFRIGYAQKISTSLEGKQRIATVVADMIPPGASVYLDVGSTVECVARALGKHSSLHVVTPSAAVAMIFSTHPQIDTFVTGGSLRGANGALVGIHAIRTLASFHFDFAVSSFGGFDPEGQPTDFDPEKIALRQAAFDNASRRIGMADATKFDKTALRRMLGGHQLTDLIVDAEPPAHIAAALAQAGGRLVVAAAEQPLAASASMSKRQISEN</sequence>
<dbReference type="SUPFAM" id="SSF46785">
    <property type="entry name" value="Winged helix' DNA-binding domain"/>
    <property type="match status" value="1"/>
</dbReference>
<name>A0ABW0H0C5_9HYPH</name>
<dbReference type="Gene3D" id="1.10.10.10">
    <property type="entry name" value="Winged helix-like DNA-binding domain superfamily/Winged helix DNA-binding domain"/>
    <property type="match status" value="1"/>
</dbReference>
<evidence type="ECO:0000256" key="1">
    <source>
        <dbReference type="ARBA" id="ARBA00022491"/>
    </source>
</evidence>
<comment type="caution">
    <text evidence="5">The sequence shown here is derived from an EMBL/GenBank/DDBJ whole genome shotgun (WGS) entry which is preliminary data.</text>
</comment>
<dbReference type="InterPro" id="IPR014036">
    <property type="entry name" value="DeoR-like_C"/>
</dbReference>
<gene>
    <name evidence="5" type="ORF">ACFPLB_15680</name>
</gene>
<dbReference type="PRINTS" id="PR00037">
    <property type="entry name" value="HTHLACR"/>
</dbReference>
<keyword evidence="3" id="KW-0804">Transcription</keyword>
<dbReference type="Proteomes" id="UP001596016">
    <property type="component" value="Unassembled WGS sequence"/>
</dbReference>
<dbReference type="InterPro" id="IPR001034">
    <property type="entry name" value="DeoR_HTH"/>
</dbReference>
<evidence type="ECO:0000259" key="4">
    <source>
        <dbReference type="PROSITE" id="PS51000"/>
    </source>
</evidence>